<sequence>MKKLFIFFAIISFALFGCSQEPETKTSESVTEKNVEEEAYVNTKTIHLELKESEEIAIFEKAVSNSTKESGIVNMATEPQYQFNSGKESYFLWITEESGTIMNRKDTHTIYILSSNSIKEVYKFVNSG</sequence>
<evidence type="ECO:0000259" key="1">
    <source>
        <dbReference type="Pfam" id="PF26353"/>
    </source>
</evidence>
<reference evidence="2 3" key="1">
    <citation type="journal article" date="2014" name="Int. J. Syst. Evol. Microbiol.">
        <title>Lysinibacillus halotolerans sp. nov., isolated from saline-alkaline soil.</title>
        <authorList>
            <person name="Kong D."/>
            <person name="Wang Y."/>
            <person name="Zhao B."/>
            <person name="Li Y."/>
            <person name="Song J."/>
            <person name="Zhai Y."/>
            <person name="Zhang C."/>
            <person name="Wang H."/>
            <person name="Chen X."/>
            <person name="Zhao B."/>
            <person name="Ruan Z."/>
        </authorList>
    </citation>
    <scope>NUCLEOTIDE SEQUENCE [LARGE SCALE GENOMIC DNA]</scope>
    <source>
        <strain evidence="2 3">MCCC 1A12703</strain>
    </source>
</reference>
<dbReference type="Proteomes" id="UP000279909">
    <property type="component" value="Unassembled WGS sequence"/>
</dbReference>
<comment type="caution">
    <text evidence="2">The sequence shown here is derived from an EMBL/GenBank/DDBJ whole genome shotgun (WGS) entry which is preliminary data.</text>
</comment>
<dbReference type="EMBL" id="RHLQ01000069">
    <property type="protein sequence ID" value="RNC96239.1"/>
    <property type="molecule type" value="Genomic_DNA"/>
</dbReference>
<evidence type="ECO:0000313" key="2">
    <source>
        <dbReference type="EMBL" id="RNC96239.1"/>
    </source>
</evidence>
<gene>
    <name evidence="2" type="ORF">EC501_17120</name>
</gene>
<organism evidence="2 3">
    <name type="scientific">Lysinibacillus halotolerans</name>
    <dbReference type="NCBI Taxonomy" id="1368476"/>
    <lineage>
        <taxon>Bacteria</taxon>
        <taxon>Bacillati</taxon>
        <taxon>Bacillota</taxon>
        <taxon>Bacilli</taxon>
        <taxon>Bacillales</taxon>
        <taxon>Bacillaceae</taxon>
        <taxon>Lysinibacillus</taxon>
    </lineage>
</organism>
<dbReference type="AlphaFoldDB" id="A0A3M8H1V4"/>
<name>A0A3M8H1V4_9BACI</name>
<dbReference type="RefSeq" id="WP_122973562.1">
    <property type="nucleotide sequence ID" value="NZ_RHLQ01000069.1"/>
</dbReference>
<protein>
    <recommendedName>
        <fullName evidence="1">YhfM-like domain-containing protein</fullName>
    </recommendedName>
</protein>
<dbReference type="OrthoDB" id="2738838at2"/>
<accession>A0A3M8H1V4</accession>
<keyword evidence="3" id="KW-1185">Reference proteome</keyword>
<feature type="domain" description="YhfM-like" evidence="1">
    <location>
        <begin position="41"/>
        <end position="121"/>
    </location>
</feature>
<dbReference type="InterPro" id="IPR058780">
    <property type="entry name" value="YhfM-like_dom"/>
</dbReference>
<dbReference type="Pfam" id="PF26353">
    <property type="entry name" value="YhfM"/>
    <property type="match status" value="1"/>
</dbReference>
<evidence type="ECO:0000313" key="3">
    <source>
        <dbReference type="Proteomes" id="UP000279909"/>
    </source>
</evidence>
<dbReference type="PROSITE" id="PS51257">
    <property type="entry name" value="PROKAR_LIPOPROTEIN"/>
    <property type="match status" value="1"/>
</dbReference>
<proteinExistence type="predicted"/>